<organism evidence="1 2">
    <name type="scientific">Diphasiastrum complanatum</name>
    <name type="common">Issler's clubmoss</name>
    <name type="synonym">Lycopodium complanatum</name>
    <dbReference type="NCBI Taxonomy" id="34168"/>
    <lineage>
        <taxon>Eukaryota</taxon>
        <taxon>Viridiplantae</taxon>
        <taxon>Streptophyta</taxon>
        <taxon>Embryophyta</taxon>
        <taxon>Tracheophyta</taxon>
        <taxon>Lycopodiopsida</taxon>
        <taxon>Lycopodiales</taxon>
        <taxon>Lycopodiaceae</taxon>
        <taxon>Lycopodioideae</taxon>
        <taxon>Diphasiastrum</taxon>
    </lineage>
</organism>
<sequence length="475" mass="52620">MKISMTFSSIGLILCVLLFLVDNGGSLLQENSNVHRHRARNPFILSEPLRLVKTEAGTVEIISGEQEDLLQVHQIGLNFVTLEPQALLLPQYIDTSCVLYVQQGKVRLGWVRDDGLSQQDMETGDVMIIPGGNVFYLFNTDVAQRLRIFGLFDTSESLDKRGRFQSFYVAGGFDPPTVLSGFDSDVLAAALKVSREEVTEILSAQSKGPIVYTTRRQSEMMSRSLSSWSWMNIVRDYVPNMFQKAADYRPYNLLKKHRGFRNKNGWTIAVDGKEYRPLKKADAGVFAVSLKPGAVLAPHWNPRATEIAVVTNGTGTIQISYPNGSSALDQRVDVGTIFVVPRYYPMCQIASRDGPFEFVGFSTSSRPNQPQFLAGATSVLRALDDDTLAVAFDVPSDRLRTILDGQEDAVILPGFTEEPRAASKVTPLVGYTQYIQPGHAILAMPRAEQAPYNVTTQWLGFKHAPCCDGLCTFSM</sequence>
<protein>
    <submittedName>
        <fullName evidence="1">Uncharacterized protein</fullName>
    </submittedName>
</protein>
<keyword evidence="2" id="KW-1185">Reference proteome</keyword>
<dbReference type="Proteomes" id="UP001162992">
    <property type="component" value="Chromosome 12"/>
</dbReference>
<reference evidence="2" key="1">
    <citation type="journal article" date="2024" name="Proc. Natl. Acad. Sci. U.S.A.">
        <title>Extraordinary preservation of gene collinearity over three hundred million years revealed in homosporous lycophytes.</title>
        <authorList>
            <person name="Li C."/>
            <person name="Wickell D."/>
            <person name="Kuo L.Y."/>
            <person name="Chen X."/>
            <person name="Nie B."/>
            <person name="Liao X."/>
            <person name="Peng D."/>
            <person name="Ji J."/>
            <person name="Jenkins J."/>
            <person name="Williams M."/>
            <person name="Shu S."/>
            <person name="Plott C."/>
            <person name="Barry K."/>
            <person name="Rajasekar S."/>
            <person name="Grimwood J."/>
            <person name="Han X."/>
            <person name="Sun S."/>
            <person name="Hou Z."/>
            <person name="He W."/>
            <person name="Dai G."/>
            <person name="Sun C."/>
            <person name="Schmutz J."/>
            <person name="Leebens-Mack J.H."/>
            <person name="Li F.W."/>
            <person name="Wang L."/>
        </authorList>
    </citation>
    <scope>NUCLEOTIDE SEQUENCE [LARGE SCALE GENOMIC DNA]</scope>
    <source>
        <strain evidence="2">cv. PW_Plant_1</strain>
    </source>
</reference>
<dbReference type="EMBL" id="CM055103">
    <property type="protein sequence ID" value="KAJ7536511.1"/>
    <property type="molecule type" value="Genomic_DNA"/>
</dbReference>
<evidence type="ECO:0000313" key="1">
    <source>
        <dbReference type="EMBL" id="KAJ7536511.1"/>
    </source>
</evidence>
<accession>A0ACC2C3C3</accession>
<gene>
    <name evidence="1" type="ORF">O6H91_12G072600</name>
</gene>
<comment type="caution">
    <text evidence="1">The sequence shown here is derived from an EMBL/GenBank/DDBJ whole genome shotgun (WGS) entry which is preliminary data.</text>
</comment>
<evidence type="ECO:0000313" key="2">
    <source>
        <dbReference type="Proteomes" id="UP001162992"/>
    </source>
</evidence>
<name>A0ACC2C3C3_DIPCM</name>
<proteinExistence type="predicted"/>